<proteinExistence type="predicted"/>
<evidence type="ECO:0000313" key="1">
    <source>
        <dbReference type="EMBL" id="PTD02735.1"/>
    </source>
</evidence>
<dbReference type="EMBL" id="PVEM01000016">
    <property type="protein sequence ID" value="PTD02735.1"/>
    <property type="molecule type" value="Genomic_DNA"/>
</dbReference>
<accession>A0A2T4GGX0</accession>
<comment type="caution">
    <text evidence="1">The sequence shown here is derived from an EMBL/GenBank/DDBJ whole genome shotgun (WGS) entry which is preliminary data.</text>
</comment>
<gene>
    <name evidence="1" type="ORF">FCULG_00009284</name>
</gene>
<organism evidence="1 2">
    <name type="scientific">Fusarium culmorum</name>
    <dbReference type="NCBI Taxonomy" id="5516"/>
    <lineage>
        <taxon>Eukaryota</taxon>
        <taxon>Fungi</taxon>
        <taxon>Dikarya</taxon>
        <taxon>Ascomycota</taxon>
        <taxon>Pezizomycotina</taxon>
        <taxon>Sordariomycetes</taxon>
        <taxon>Hypocreomycetidae</taxon>
        <taxon>Hypocreales</taxon>
        <taxon>Nectriaceae</taxon>
        <taxon>Fusarium</taxon>
    </lineage>
</organism>
<protein>
    <submittedName>
        <fullName evidence="1">Uncharacterized protein</fullName>
    </submittedName>
</protein>
<dbReference type="AlphaFoldDB" id="A0A2T4GGX0"/>
<evidence type="ECO:0000313" key="2">
    <source>
        <dbReference type="Proteomes" id="UP000241587"/>
    </source>
</evidence>
<name>A0A2T4GGX0_FUSCU</name>
<sequence>MQQPGSGWFDKLVDNFADTIHEPEVKIIDESAVDYLLQSWVEAGPQCSTDIRIGNTNMFVSRFQPSAITSLQAHHRRAWRATGQTPNEEGKIYAHSAFMMTLGSISEPPIEGGNFQFEDQDD</sequence>
<keyword evidence="2" id="KW-1185">Reference proteome</keyword>
<dbReference type="Proteomes" id="UP000241587">
    <property type="component" value="Unassembled WGS sequence"/>
</dbReference>
<reference evidence="1 2" key="1">
    <citation type="submission" date="2018-02" db="EMBL/GenBank/DDBJ databases">
        <title>Fusarium culmorum secondary metabolites in fungal-bacterial-plant interactions.</title>
        <authorList>
            <person name="Schmidt R."/>
        </authorList>
    </citation>
    <scope>NUCLEOTIDE SEQUENCE [LARGE SCALE GENOMIC DNA]</scope>
    <source>
        <strain evidence="1 2">PV</strain>
    </source>
</reference>